<reference evidence="2 3" key="1">
    <citation type="journal article" date="2019" name="Sci. Rep.">
        <title>Orb-weaving spider Araneus ventricosus genome elucidates the spidroin gene catalogue.</title>
        <authorList>
            <person name="Kono N."/>
            <person name="Nakamura H."/>
            <person name="Ohtoshi R."/>
            <person name="Moran D.A.P."/>
            <person name="Shinohara A."/>
            <person name="Yoshida Y."/>
            <person name="Fujiwara M."/>
            <person name="Mori M."/>
            <person name="Tomita M."/>
            <person name="Arakawa K."/>
        </authorList>
    </citation>
    <scope>NUCLEOTIDE SEQUENCE [LARGE SCALE GENOMIC DNA]</scope>
</reference>
<keyword evidence="3" id="KW-1185">Reference proteome</keyword>
<feature type="compositionally biased region" description="Polar residues" evidence="1">
    <location>
        <begin position="72"/>
        <end position="90"/>
    </location>
</feature>
<dbReference type="Proteomes" id="UP000499080">
    <property type="component" value="Unassembled WGS sequence"/>
</dbReference>
<dbReference type="AlphaFoldDB" id="A0A4Y2FMV7"/>
<proteinExistence type="predicted"/>
<organism evidence="2 3">
    <name type="scientific">Araneus ventricosus</name>
    <name type="common">Orbweaver spider</name>
    <name type="synonym">Epeira ventricosa</name>
    <dbReference type="NCBI Taxonomy" id="182803"/>
    <lineage>
        <taxon>Eukaryota</taxon>
        <taxon>Metazoa</taxon>
        <taxon>Ecdysozoa</taxon>
        <taxon>Arthropoda</taxon>
        <taxon>Chelicerata</taxon>
        <taxon>Arachnida</taxon>
        <taxon>Araneae</taxon>
        <taxon>Araneomorphae</taxon>
        <taxon>Entelegynae</taxon>
        <taxon>Araneoidea</taxon>
        <taxon>Araneidae</taxon>
        <taxon>Araneus</taxon>
    </lineage>
</organism>
<accession>A0A4Y2FMV7</accession>
<gene>
    <name evidence="2" type="ORF">AVEN_228583_1</name>
</gene>
<evidence type="ECO:0000313" key="2">
    <source>
        <dbReference type="EMBL" id="GBM42810.1"/>
    </source>
</evidence>
<feature type="region of interest" description="Disordered" evidence="1">
    <location>
        <begin position="61"/>
        <end position="90"/>
    </location>
</feature>
<comment type="caution">
    <text evidence="2">The sequence shown here is derived from an EMBL/GenBank/DDBJ whole genome shotgun (WGS) entry which is preliminary data.</text>
</comment>
<sequence length="90" mass="10016">MTGRHQTGNLQNFRTTSGRTFVSLRLSTQTIQNMEWLQDKGGTRRRSVSLSMIVQQAQYDESSVESGFRPGTSAQQPNTLSLGHRSLSSV</sequence>
<evidence type="ECO:0000313" key="3">
    <source>
        <dbReference type="Proteomes" id="UP000499080"/>
    </source>
</evidence>
<dbReference type="EMBL" id="BGPR01001005">
    <property type="protein sequence ID" value="GBM42810.1"/>
    <property type="molecule type" value="Genomic_DNA"/>
</dbReference>
<evidence type="ECO:0000256" key="1">
    <source>
        <dbReference type="SAM" id="MobiDB-lite"/>
    </source>
</evidence>
<protein>
    <submittedName>
        <fullName evidence="2">Uncharacterized protein</fullName>
    </submittedName>
</protein>
<name>A0A4Y2FMV7_ARAVE</name>